<keyword evidence="2" id="KW-0547">Nucleotide-binding</keyword>
<evidence type="ECO:0000259" key="4">
    <source>
        <dbReference type="Pfam" id="PF00005"/>
    </source>
</evidence>
<dbReference type="EMBL" id="LT629695">
    <property type="protein sequence ID" value="SDH34141.1"/>
    <property type="molecule type" value="Genomic_DNA"/>
</dbReference>
<dbReference type="InterPro" id="IPR003439">
    <property type="entry name" value="ABC_transporter-like_ATP-bd"/>
</dbReference>
<evidence type="ECO:0000256" key="2">
    <source>
        <dbReference type="ARBA" id="ARBA00022741"/>
    </source>
</evidence>
<dbReference type="GO" id="GO:0016887">
    <property type="term" value="F:ATP hydrolysis activity"/>
    <property type="evidence" value="ECO:0007669"/>
    <property type="project" value="InterPro"/>
</dbReference>
<name>A0A1G8BLU2_9MICO</name>
<keyword evidence="6" id="KW-1185">Reference proteome</keyword>
<keyword evidence="1" id="KW-0813">Transport</keyword>
<accession>A0A1G8BLU2</accession>
<dbReference type="InterPro" id="IPR051782">
    <property type="entry name" value="ABC_Transporter_VariousFunc"/>
</dbReference>
<evidence type="ECO:0000256" key="1">
    <source>
        <dbReference type="ARBA" id="ARBA00022448"/>
    </source>
</evidence>
<protein>
    <submittedName>
        <fullName evidence="5">ABC-2 type transport system ATP-binding protein</fullName>
    </submittedName>
</protein>
<dbReference type="AlphaFoldDB" id="A0A1G8BLU2"/>
<feature type="domain" description="ABC transporter" evidence="4">
    <location>
        <begin position="24"/>
        <end position="155"/>
    </location>
</feature>
<evidence type="ECO:0000313" key="5">
    <source>
        <dbReference type="EMBL" id="SDH34141.1"/>
    </source>
</evidence>
<dbReference type="Gene3D" id="3.40.50.300">
    <property type="entry name" value="P-loop containing nucleotide triphosphate hydrolases"/>
    <property type="match status" value="1"/>
</dbReference>
<evidence type="ECO:0000256" key="3">
    <source>
        <dbReference type="ARBA" id="ARBA00022840"/>
    </source>
</evidence>
<dbReference type="InterPro" id="IPR027417">
    <property type="entry name" value="P-loop_NTPase"/>
</dbReference>
<evidence type="ECO:0000313" key="6">
    <source>
        <dbReference type="Proteomes" id="UP000198822"/>
    </source>
</evidence>
<organism evidence="5 6">
    <name type="scientific">Agrococcus jejuensis</name>
    <dbReference type="NCBI Taxonomy" id="399736"/>
    <lineage>
        <taxon>Bacteria</taxon>
        <taxon>Bacillati</taxon>
        <taxon>Actinomycetota</taxon>
        <taxon>Actinomycetes</taxon>
        <taxon>Micrococcales</taxon>
        <taxon>Microbacteriaceae</taxon>
        <taxon>Agrococcus</taxon>
    </lineage>
</organism>
<dbReference type="Pfam" id="PF00005">
    <property type="entry name" value="ABC_tran"/>
    <property type="match status" value="1"/>
</dbReference>
<proteinExistence type="predicted"/>
<dbReference type="GO" id="GO:0005524">
    <property type="term" value="F:ATP binding"/>
    <property type="evidence" value="ECO:0007669"/>
    <property type="project" value="UniProtKB-KW"/>
</dbReference>
<reference evidence="6" key="1">
    <citation type="submission" date="2016-10" db="EMBL/GenBank/DDBJ databases">
        <authorList>
            <person name="Varghese N."/>
            <person name="Submissions S."/>
        </authorList>
    </citation>
    <scope>NUCLEOTIDE SEQUENCE [LARGE SCALE GENOMIC DNA]</scope>
    <source>
        <strain evidence="6">DSM 22002</strain>
    </source>
</reference>
<gene>
    <name evidence="5" type="ORF">SAMN04489720_0988</name>
</gene>
<dbReference type="PANTHER" id="PTHR42939:SF1">
    <property type="entry name" value="ABC TRANSPORTER ATP-BINDING PROTEIN ALBC-RELATED"/>
    <property type="match status" value="1"/>
</dbReference>
<dbReference type="OrthoDB" id="5182800at2"/>
<dbReference type="STRING" id="399736.SAMN04489720_0988"/>
<dbReference type="RefSeq" id="WP_157674673.1">
    <property type="nucleotide sequence ID" value="NZ_LT629695.1"/>
</dbReference>
<keyword evidence="3 5" id="KW-0067">ATP-binding</keyword>
<sequence length="203" mass="21900">MPAIVTAGVRLAVPYDAVEVPDVSVHDRGVTLLEGRNGSGKSAFVELCAGTVRPARGSARVLGLDPADPRIVRSRSVCRTRVALAPDASVRQHLRLFAGAAGEPEATYLERFALHGELAWLDVPAARLSTGLARLAWVVLTTTPQRDLVLLDEPFLGLDAVAQDILVRELDGWAQSSAVLLVDHDAERPWSDRVDRIRMGEVA</sequence>
<dbReference type="PANTHER" id="PTHR42939">
    <property type="entry name" value="ABC TRANSPORTER ATP-BINDING PROTEIN ALBC-RELATED"/>
    <property type="match status" value="1"/>
</dbReference>
<dbReference type="SUPFAM" id="SSF52540">
    <property type="entry name" value="P-loop containing nucleoside triphosphate hydrolases"/>
    <property type="match status" value="1"/>
</dbReference>
<dbReference type="Proteomes" id="UP000198822">
    <property type="component" value="Chromosome I"/>
</dbReference>